<gene>
    <name evidence="1" type="ORF">D0Y65_029192</name>
</gene>
<evidence type="ECO:0000313" key="1">
    <source>
        <dbReference type="EMBL" id="RZB78697.1"/>
    </source>
</evidence>
<name>A0A445HY42_GLYSO</name>
<proteinExistence type="predicted"/>
<reference evidence="1 2" key="1">
    <citation type="submission" date="2018-09" db="EMBL/GenBank/DDBJ databases">
        <title>A high-quality reference genome of wild soybean provides a powerful tool to mine soybean genomes.</title>
        <authorList>
            <person name="Xie M."/>
            <person name="Chung C.Y.L."/>
            <person name="Li M.-W."/>
            <person name="Wong F.-L."/>
            <person name="Chan T.-F."/>
            <person name="Lam H.-M."/>
        </authorList>
    </citation>
    <scope>NUCLEOTIDE SEQUENCE [LARGE SCALE GENOMIC DNA]</scope>
    <source>
        <strain evidence="2">cv. W05</strain>
        <tissue evidence="1">Hypocotyl of etiolated seedlings</tissue>
    </source>
</reference>
<keyword evidence="2" id="KW-1185">Reference proteome</keyword>
<dbReference type="EMBL" id="QZWG01000011">
    <property type="protein sequence ID" value="RZB78697.1"/>
    <property type="molecule type" value="Genomic_DNA"/>
</dbReference>
<dbReference type="AlphaFoldDB" id="A0A445HY42"/>
<accession>A0A445HY42</accession>
<comment type="caution">
    <text evidence="1">The sequence shown here is derived from an EMBL/GenBank/DDBJ whole genome shotgun (WGS) entry which is preliminary data.</text>
</comment>
<organism evidence="1 2">
    <name type="scientific">Glycine soja</name>
    <name type="common">Wild soybean</name>
    <dbReference type="NCBI Taxonomy" id="3848"/>
    <lineage>
        <taxon>Eukaryota</taxon>
        <taxon>Viridiplantae</taxon>
        <taxon>Streptophyta</taxon>
        <taxon>Embryophyta</taxon>
        <taxon>Tracheophyta</taxon>
        <taxon>Spermatophyta</taxon>
        <taxon>Magnoliopsida</taxon>
        <taxon>eudicotyledons</taxon>
        <taxon>Gunneridae</taxon>
        <taxon>Pentapetalae</taxon>
        <taxon>rosids</taxon>
        <taxon>fabids</taxon>
        <taxon>Fabales</taxon>
        <taxon>Fabaceae</taxon>
        <taxon>Papilionoideae</taxon>
        <taxon>50 kb inversion clade</taxon>
        <taxon>NPAAA clade</taxon>
        <taxon>indigoferoid/millettioid clade</taxon>
        <taxon>Phaseoleae</taxon>
        <taxon>Glycine</taxon>
        <taxon>Glycine subgen. Soja</taxon>
    </lineage>
</organism>
<protein>
    <submittedName>
        <fullName evidence="1">Uncharacterized protein</fullName>
    </submittedName>
</protein>
<evidence type="ECO:0000313" key="2">
    <source>
        <dbReference type="Proteomes" id="UP000289340"/>
    </source>
</evidence>
<sequence length="66" mass="7676">MDLNQIYTPMVVLAWYNKSSIGVLLCIEVCDSCSSLFWNLFRRKSFGLPCRMALEVFFFADTVDNR</sequence>
<dbReference type="Proteomes" id="UP000289340">
    <property type="component" value="Chromosome 11"/>
</dbReference>